<dbReference type="PANTHER" id="PTHR11132">
    <property type="entry name" value="SOLUTE CARRIER FAMILY 35"/>
    <property type="match status" value="1"/>
</dbReference>
<keyword evidence="4 5" id="KW-0472">Membrane</keyword>
<dbReference type="OMA" id="NAMALVW"/>
<dbReference type="OrthoDB" id="430338at2759"/>
<dbReference type="EMBL" id="CAJNNV010010329">
    <property type="protein sequence ID" value="CAE8598517.1"/>
    <property type="molecule type" value="Genomic_DNA"/>
</dbReference>
<proteinExistence type="predicted"/>
<name>A0A813EDA6_POLGL</name>
<dbReference type="InterPro" id="IPR050186">
    <property type="entry name" value="TPT_transporter"/>
</dbReference>
<evidence type="ECO:0000256" key="3">
    <source>
        <dbReference type="ARBA" id="ARBA00022989"/>
    </source>
</evidence>
<dbReference type="AlphaFoldDB" id="A0A813EDA6"/>
<keyword evidence="2 5" id="KW-0812">Transmembrane</keyword>
<dbReference type="GO" id="GO:0016020">
    <property type="term" value="C:membrane"/>
    <property type="evidence" value="ECO:0007669"/>
    <property type="project" value="UniProtKB-SubCell"/>
</dbReference>
<evidence type="ECO:0000256" key="2">
    <source>
        <dbReference type="ARBA" id="ARBA00022692"/>
    </source>
</evidence>
<evidence type="ECO:0000256" key="5">
    <source>
        <dbReference type="SAM" id="Phobius"/>
    </source>
</evidence>
<feature type="transmembrane region" description="Helical" evidence="5">
    <location>
        <begin position="45"/>
        <end position="71"/>
    </location>
</feature>
<keyword evidence="3 5" id="KW-1133">Transmembrane helix</keyword>
<comment type="subcellular location">
    <subcellularLocation>
        <location evidence="1">Membrane</location>
        <topology evidence="1">Multi-pass membrane protein</topology>
    </subcellularLocation>
</comment>
<reference evidence="6" key="1">
    <citation type="submission" date="2021-02" db="EMBL/GenBank/DDBJ databases">
        <authorList>
            <person name="Dougan E. K."/>
            <person name="Rhodes N."/>
            <person name="Thang M."/>
            <person name="Chan C."/>
        </authorList>
    </citation>
    <scope>NUCLEOTIDE SEQUENCE</scope>
</reference>
<evidence type="ECO:0000256" key="1">
    <source>
        <dbReference type="ARBA" id="ARBA00004141"/>
    </source>
</evidence>
<gene>
    <name evidence="6" type="ORF">PGLA1383_LOCUS16923</name>
</gene>
<feature type="transmembrane region" description="Helical" evidence="5">
    <location>
        <begin position="186"/>
        <end position="208"/>
    </location>
</feature>
<feature type="non-terminal residue" evidence="6">
    <location>
        <position position="1"/>
    </location>
</feature>
<evidence type="ECO:0000313" key="6">
    <source>
        <dbReference type="EMBL" id="CAE8598517.1"/>
    </source>
</evidence>
<organism evidence="6 7">
    <name type="scientific">Polarella glacialis</name>
    <name type="common">Dinoflagellate</name>
    <dbReference type="NCBI Taxonomy" id="89957"/>
    <lineage>
        <taxon>Eukaryota</taxon>
        <taxon>Sar</taxon>
        <taxon>Alveolata</taxon>
        <taxon>Dinophyceae</taxon>
        <taxon>Suessiales</taxon>
        <taxon>Suessiaceae</taxon>
        <taxon>Polarella</taxon>
    </lineage>
</organism>
<keyword evidence="7" id="KW-1185">Reference proteome</keyword>
<dbReference type="Proteomes" id="UP000654075">
    <property type="component" value="Unassembled WGS sequence"/>
</dbReference>
<sequence length="235" mass="24792">CVPSLGGKLKGVEVSLMVAGVFFAALATLAKSESTHSSTSESKHLVLGVMMCALSDVAAGINLILAGLFGTYLDPPLNPMDTIFYMAVPCAMFLVPASFFVLHPVDWPGVGSITDYEVYQKVMELSPMTMCYVLVSGVLASGYNILQYTVVQQLSPSHAAFAGNFNKAATIMLSICLGLERLPGGIWSTVMVGAILGNIAAFTGYSLLKQSEKAKMPSAEESLDKKLPAAEKAAP</sequence>
<evidence type="ECO:0008006" key="8">
    <source>
        <dbReference type="Google" id="ProtNLM"/>
    </source>
</evidence>
<feature type="transmembrane region" description="Helical" evidence="5">
    <location>
        <begin position="12"/>
        <end position="30"/>
    </location>
</feature>
<comment type="caution">
    <text evidence="6">The sequence shown here is derived from an EMBL/GenBank/DDBJ whole genome shotgun (WGS) entry which is preliminary data.</text>
</comment>
<protein>
    <recommendedName>
        <fullName evidence="8">Sugar phosphate transporter domain-containing protein</fullName>
    </recommendedName>
</protein>
<accession>A0A813EDA6</accession>
<evidence type="ECO:0000313" key="7">
    <source>
        <dbReference type="Proteomes" id="UP000654075"/>
    </source>
</evidence>
<evidence type="ECO:0000256" key="4">
    <source>
        <dbReference type="ARBA" id="ARBA00023136"/>
    </source>
</evidence>
<feature type="transmembrane region" description="Helical" evidence="5">
    <location>
        <begin position="125"/>
        <end position="146"/>
    </location>
</feature>
<feature type="transmembrane region" description="Helical" evidence="5">
    <location>
        <begin position="83"/>
        <end position="105"/>
    </location>
</feature>